<evidence type="ECO:0000313" key="2">
    <source>
        <dbReference type="EMBL" id="CAG9706350.1"/>
    </source>
</evidence>
<accession>A0A2A7MJJ5</accession>
<dbReference type="InterPro" id="IPR027275">
    <property type="entry name" value="PRC-brl_dom"/>
</dbReference>
<dbReference type="Pfam" id="PF05239">
    <property type="entry name" value="PRC"/>
    <property type="match status" value="1"/>
</dbReference>
<dbReference type="PANTHER" id="PTHR40061">
    <property type="entry name" value="SPORULATION PROTEIN YLMC-RELATED"/>
    <property type="match status" value="1"/>
</dbReference>
<organism evidence="4 6">
    <name type="scientific">Clostridium neonatale</name>
    <dbReference type="NCBI Taxonomy" id="137838"/>
    <lineage>
        <taxon>Bacteria</taxon>
        <taxon>Bacillati</taxon>
        <taxon>Bacillota</taxon>
        <taxon>Clostridia</taxon>
        <taxon>Eubacteriales</taxon>
        <taxon>Clostridiaceae</taxon>
        <taxon>Clostridium</taxon>
    </lineage>
</organism>
<dbReference type="NCBIfam" id="TIGR02888">
    <property type="entry name" value="spore_YlmC_YmxH"/>
    <property type="match status" value="1"/>
</dbReference>
<evidence type="ECO:0000313" key="6">
    <source>
        <dbReference type="Proteomes" id="UP000220840"/>
    </source>
</evidence>
<dbReference type="EMBL" id="CAKJVE010000004">
    <property type="protein sequence ID" value="CAG9706350.1"/>
    <property type="molecule type" value="Genomic_DNA"/>
</dbReference>
<dbReference type="Proteomes" id="UP000789738">
    <property type="component" value="Unassembled WGS sequence"/>
</dbReference>
<dbReference type="OrthoDB" id="6024937at2"/>
<dbReference type="EMBL" id="CAMTCP010000227">
    <property type="protein sequence ID" value="CAI3597026.1"/>
    <property type="molecule type" value="Genomic_DNA"/>
</dbReference>
<keyword evidence="6" id="KW-1185">Reference proteome</keyword>
<reference evidence="5 7" key="2">
    <citation type="submission" date="2018-06" db="EMBL/GenBank/DDBJ databases">
        <authorList>
            <consortium name="IHU Genomes"/>
        </authorList>
    </citation>
    <scope>NUCLEOTIDE SEQUENCE [LARGE SCALE GENOMIC DNA]</scope>
    <source>
        <strain evidence="5 7">NEC25</strain>
    </source>
</reference>
<gene>
    <name evidence="3" type="ORF">CNEO2_300023</name>
    <name evidence="2" type="ORF">CNEO_42393</name>
    <name evidence="5" type="ORF">CNEONATNEC25_02838</name>
    <name evidence="4" type="ORF">CQ394_09200</name>
</gene>
<dbReference type="AlphaFoldDB" id="A0A2A7MJJ5"/>
<dbReference type="EMBL" id="UWJD01000002">
    <property type="protein sequence ID" value="VCT85237.1"/>
    <property type="molecule type" value="Genomic_DNA"/>
</dbReference>
<dbReference type="EMBL" id="PDCJ01000001">
    <property type="protein sequence ID" value="PEG31855.1"/>
    <property type="molecule type" value="Genomic_DNA"/>
</dbReference>
<reference evidence="3" key="4">
    <citation type="submission" date="2022-10" db="EMBL/GenBank/DDBJ databases">
        <authorList>
            <person name="Aires J."/>
            <person name="Mesa V."/>
        </authorList>
    </citation>
    <scope>NUCLEOTIDE SEQUENCE</scope>
    <source>
        <strain evidence="3">Clostridium neonatale JD116</strain>
    </source>
</reference>
<dbReference type="PANTHER" id="PTHR40061:SF1">
    <property type="entry name" value="SPORULATION PROTEIN YLMC-RELATED"/>
    <property type="match status" value="1"/>
</dbReference>
<dbReference type="SUPFAM" id="SSF50346">
    <property type="entry name" value="PRC-barrel domain"/>
    <property type="match status" value="1"/>
</dbReference>
<dbReference type="RefSeq" id="WP_058296006.1">
    <property type="nucleotide sequence ID" value="NZ_CAKJVE010000004.1"/>
</dbReference>
<dbReference type="Proteomes" id="UP000220840">
    <property type="component" value="Unassembled WGS sequence"/>
</dbReference>
<dbReference type="InterPro" id="IPR014238">
    <property type="entry name" value="Spore_YlmC/YmxH"/>
</dbReference>
<dbReference type="Proteomes" id="UP001189143">
    <property type="component" value="Unassembled WGS sequence"/>
</dbReference>
<sequence>MELELHSINGMRNMEVIDVLTGSKLGFIRDLKIDCDTNKVISLILPGEVKSWFGKDEEKEIPWKNIVKIGADVILVKSQGEIDNDINNI</sequence>
<protein>
    <submittedName>
        <fullName evidence="2">Sporulation protein, YlmC/YmxH family</fullName>
    </submittedName>
    <submittedName>
        <fullName evidence="4">YlmC/YmxH family sporulation protein</fullName>
    </submittedName>
</protein>
<evidence type="ECO:0000313" key="3">
    <source>
        <dbReference type="EMBL" id="CAI3597026.1"/>
    </source>
</evidence>
<name>A0A2A7MJJ5_9CLOT</name>
<evidence type="ECO:0000259" key="1">
    <source>
        <dbReference type="Pfam" id="PF05239"/>
    </source>
</evidence>
<dbReference type="Gene3D" id="2.30.30.240">
    <property type="entry name" value="PRC-barrel domain"/>
    <property type="match status" value="1"/>
</dbReference>
<dbReference type="InterPro" id="IPR011033">
    <property type="entry name" value="PRC_barrel-like_sf"/>
</dbReference>
<dbReference type="STRING" id="137838.GCA_001458595_03313"/>
<reference evidence="2" key="3">
    <citation type="submission" date="2021-10" db="EMBL/GenBank/DDBJ databases">
        <authorList>
            <person name="Mesa V."/>
        </authorList>
    </citation>
    <scope>NUCLEOTIDE SEQUENCE</scope>
    <source>
        <strain evidence="2">CC3_PB</strain>
    </source>
</reference>
<proteinExistence type="predicted"/>
<feature type="domain" description="PRC-barrel" evidence="1">
    <location>
        <begin position="8"/>
        <end position="78"/>
    </location>
</feature>
<evidence type="ECO:0000313" key="4">
    <source>
        <dbReference type="EMBL" id="PEG31855.1"/>
    </source>
</evidence>
<reference evidence="4 6" key="1">
    <citation type="submission" date="2017-10" db="EMBL/GenBank/DDBJ databases">
        <title>Effective Description of Clostridium neonatale sp. nov. linked to necrotizing enterocolitis in neonates and a clarification of species assignable to the genus Clostridium (Prazmowski 1880) emend. Lawson and Rainey 2016.</title>
        <authorList>
            <person name="Bernard K."/>
            <person name="Burdz T."/>
            <person name="Wiebe D."/>
            <person name="Balcewich B."/>
            <person name="Alfa M."/>
            <person name="Bernier A.-M."/>
        </authorList>
    </citation>
    <scope>NUCLEOTIDE SEQUENCE [LARGE SCALE GENOMIC DNA]</scope>
    <source>
        <strain evidence="4 6">LCDC99A005</strain>
    </source>
</reference>
<evidence type="ECO:0000313" key="5">
    <source>
        <dbReference type="EMBL" id="VCT85237.1"/>
    </source>
</evidence>
<evidence type="ECO:0000313" key="7">
    <source>
        <dbReference type="Proteomes" id="UP000431451"/>
    </source>
</evidence>
<dbReference type="Proteomes" id="UP000431451">
    <property type="component" value="Unassembled WGS sequence"/>
</dbReference>